<proteinExistence type="predicted"/>
<organism evidence="1 2">
    <name type="scientific">Lasius niger</name>
    <name type="common">Black garden ant</name>
    <dbReference type="NCBI Taxonomy" id="67767"/>
    <lineage>
        <taxon>Eukaryota</taxon>
        <taxon>Metazoa</taxon>
        <taxon>Ecdysozoa</taxon>
        <taxon>Arthropoda</taxon>
        <taxon>Hexapoda</taxon>
        <taxon>Insecta</taxon>
        <taxon>Pterygota</taxon>
        <taxon>Neoptera</taxon>
        <taxon>Endopterygota</taxon>
        <taxon>Hymenoptera</taxon>
        <taxon>Apocrita</taxon>
        <taxon>Aculeata</taxon>
        <taxon>Formicoidea</taxon>
        <taxon>Formicidae</taxon>
        <taxon>Formicinae</taxon>
        <taxon>Lasius</taxon>
        <taxon>Lasius</taxon>
    </lineage>
</organism>
<keyword evidence="2" id="KW-1185">Reference proteome</keyword>
<protein>
    <submittedName>
        <fullName evidence="1">Uncharacterized protein F44E2.2</fullName>
    </submittedName>
</protein>
<dbReference type="AlphaFoldDB" id="A0A0J7JX76"/>
<dbReference type="STRING" id="67767.A0A0J7JX76"/>
<evidence type="ECO:0000313" key="2">
    <source>
        <dbReference type="Proteomes" id="UP000036403"/>
    </source>
</evidence>
<feature type="non-terminal residue" evidence="1">
    <location>
        <position position="132"/>
    </location>
</feature>
<name>A0A0J7JX76_LASNI</name>
<dbReference type="EMBL" id="LBMM01023608">
    <property type="protein sequence ID" value="KMQ82687.1"/>
    <property type="molecule type" value="Genomic_DNA"/>
</dbReference>
<accession>A0A0J7JX76</accession>
<gene>
    <name evidence="1" type="ORF">RF55_22130</name>
</gene>
<dbReference type="InterPro" id="IPR050951">
    <property type="entry name" value="Retrovirus_Pol_polyprotein"/>
</dbReference>
<dbReference type="PANTHER" id="PTHR37984">
    <property type="entry name" value="PROTEIN CBG26694"/>
    <property type="match status" value="1"/>
</dbReference>
<dbReference type="Proteomes" id="UP000036403">
    <property type="component" value="Unassembled WGS sequence"/>
</dbReference>
<dbReference type="InterPro" id="IPR036397">
    <property type="entry name" value="RNaseH_sf"/>
</dbReference>
<dbReference type="OrthoDB" id="7701485at2759"/>
<dbReference type="Gene3D" id="3.30.420.10">
    <property type="entry name" value="Ribonuclease H-like superfamily/Ribonuclease H"/>
    <property type="match status" value="1"/>
</dbReference>
<sequence length="132" mass="15372">MISQFVEDDHRAWDDHLPALQFAFNTAVHDATGYSPAYLNHGRKLTAPHPAEILLAAADEPSETFRRLQEAYELVRINLARAFQGQEKYYNLRRRAWRAQEGDWVWRRDHPLSKKVDDFNAKLAPKFIGPLE</sequence>
<dbReference type="GO" id="GO:0003676">
    <property type="term" value="F:nucleic acid binding"/>
    <property type="evidence" value="ECO:0007669"/>
    <property type="project" value="InterPro"/>
</dbReference>
<dbReference type="PANTHER" id="PTHR37984:SF5">
    <property type="entry name" value="PROTEIN NYNRIN-LIKE"/>
    <property type="match status" value="1"/>
</dbReference>
<evidence type="ECO:0000313" key="1">
    <source>
        <dbReference type="EMBL" id="KMQ82687.1"/>
    </source>
</evidence>
<comment type="caution">
    <text evidence="1">The sequence shown here is derived from an EMBL/GenBank/DDBJ whole genome shotgun (WGS) entry which is preliminary data.</text>
</comment>
<reference evidence="1 2" key="1">
    <citation type="submission" date="2015-04" db="EMBL/GenBank/DDBJ databases">
        <title>Lasius niger genome sequencing.</title>
        <authorList>
            <person name="Konorov E.A."/>
            <person name="Nikitin M.A."/>
            <person name="Kirill M.V."/>
            <person name="Chang P."/>
        </authorList>
    </citation>
    <scope>NUCLEOTIDE SEQUENCE [LARGE SCALE GENOMIC DNA]</scope>
    <source>
        <tissue evidence="1">Whole</tissue>
    </source>
</reference>
<dbReference type="PaxDb" id="67767-A0A0J7JX76"/>